<feature type="domain" description="PASTA" evidence="12">
    <location>
        <begin position="445"/>
        <end position="513"/>
    </location>
</feature>
<dbReference type="EMBL" id="DXBY01000313">
    <property type="protein sequence ID" value="HIZ37731.1"/>
    <property type="molecule type" value="Genomic_DNA"/>
</dbReference>
<feature type="region of interest" description="Disordered" evidence="9">
    <location>
        <begin position="284"/>
        <end position="314"/>
    </location>
</feature>
<reference evidence="13" key="2">
    <citation type="submission" date="2021-04" db="EMBL/GenBank/DDBJ databases">
        <authorList>
            <person name="Gilroy R."/>
        </authorList>
    </citation>
    <scope>NUCLEOTIDE SEQUENCE</scope>
    <source>
        <strain evidence="13">ChiGjej4B4-7305</strain>
    </source>
</reference>
<feature type="region of interest" description="Disordered" evidence="9">
    <location>
        <begin position="408"/>
        <end position="432"/>
    </location>
</feature>
<keyword evidence="6" id="KW-0067">ATP-binding</keyword>
<evidence type="ECO:0000256" key="5">
    <source>
        <dbReference type="ARBA" id="ARBA00022777"/>
    </source>
</evidence>
<dbReference type="CDD" id="cd14014">
    <property type="entry name" value="STKc_PknB_like"/>
    <property type="match status" value="1"/>
</dbReference>
<evidence type="ECO:0000256" key="9">
    <source>
        <dbReference type="SAM" id="MobiDB-lite"/>
    </source>
</evidence>
<dbReference type="EC" id="2.7.11.1" evidence="1"/>
<dbReference type="InterPro" id="IPR011009">
    <property type="entry name" value="Kinase-like_dom_sf"/>
</dbReference>
<dbReference type="CDD" id="cd06577">
    <property type="entry name" value="PASTA_pknB"/>
    <property type="match status" value="4"/>
</dbReference>
<keyword evidence="5 13" id="KW-0418">Kinase</keyword>
<keyword evidence="10" id="KW-1133">Transmembrane helix</keyword>
<dbReference type="PROSITE" id="PS00108">
    <property type="entry name" value="PROTEIN_KINASE_ST"/>
    <property type="match status" value="1"/>
</dbReference>
<dbReference type="PROSITE" id="PS50011">
    <property type="entry name" value="PROTEIN_KINASE_DOM"/>
    <property type="match status" value="1"/>
</dbReference>
<reference evidence="13" key="1">
    <citation type="journal article" date="2021" name="PeerJ">
        <title>Extensive microbial diversity within the chicken gut microbiome revealed by metagenomics and culture.</title>
        <authorList>
            <person name="Gilroy R."/>
            <person name="Ravi A."/>
            <person name="Getino M."/>
            <person name="Pursley I."/>
            <person name="Horton D.L."/>
            <person name="Alikhan N.F."/>
            <person name="Baker D."/>
            <person name="Gharbi K."/>
            <person name="Hall N."/>
            <person name="Watson M."/>
            <person name="Adriaenssens E.M."/>
            <person name="Foster-Nyarko E."/>
            <person name="Jarju S."/>
            <person name="Secka A."/>
            <person name="Antonio M."/>
            <person name="Oren A."/>
            <person name="Chaudhuri R.R."/>
            <person name="La Ragione R."/>
            <person name="Hildebrand F."/>
            <person name="Pallen M.J."/>
        </authorList>
    </citation>
    <scope>NUCLEOTIDE SEQUENCE</scope>
    <source>
        <strain evidence="13">ChiGjej4B4-7305</strain>
    </source>
</reference>
<dbReference type="SMART" id="SM00740">
    <property type="entry name" value="PASTA"/>
    <property type="match status" value="4"/>
</dbReference>
<dbReference type="PANTHER" id="PTHR43289:SF34">
    <property type="entry name" value="SERINE_THREONINE-PROTEIN KINASE YBDM-RELATED"/>
    <property type="match status" value="1"/>
</dbReference>
<dbReference type="SUPFAM" id="SSF56112">
    <property type="entry name" value="Protein kinase-like (PK-like)"/>
    <property type="match status" value="1"/>
</dbReference>
<protein>
    <recommendedName>
        <fullName evidence="1">non-specific serine/threonine protein kinase</fullName>
        <ecNumber evidence="1">2.7.11.1</ecNumber>
    </recommendedName>
</protein>
<dbReference type="Gene3D" id="3.30.200.20">
    <property type="entry name" value="Phosphorylase Kinase, domain 1"/>
    <property type="match status" value="1"/>
</dbReference>
<evidence type="ECO:0000256" key="3">
    <source>
        <dbReference type="ARBA" id="ARBA00022679"/>
    </source>
</evidence>
<evidence type="ECO:0000256" key="1">
    <source>
        <dbReference type="ARBA" id="ARBA00012513"/>
    </source>
</evidence>
<evidence type="ECO:0000313" key="13">
    <source>
        <dbReference type="EMBL" id="HIZ37731.1"/>
    </source>
</evidence>
<evidence type="ECO:0000256" key="8">
    <source>
        <dbReference type="ARBA" id="ARBA00048679"/>
    </source>
</evidence>
<name>A0A9D2J5T9_9MICO</name>
<dbReference type="FunFam" id="1.10.510.10:FF:000021">
    <property type="entry name" value="Serine/threonine protein kinase"/>
    <property type="match status" value="1"/>
</dbReference>
<keyword evidence="2" id="KW-0723">Serine/threonine-protein kinase</keyword>
<feature type="domain" description="Protein kinase" evidence="11">
    <location>
        <begin position="18"/>
        <end position="287"/>
    </location>
</feature>
<dbReference type="PANTHER" id="PTHR43289">
    <property type="entry name" value="MITOGEN-ACTIVATED PROTEIN KINASE KINASE KINASE 20-RELATED"/>
    <property type="match status" value="1"/>
</dbReference>
<dbReference type="GO" id="GO:0004674">
    <property type="term" value="F:protein serine/threonine kinase activity"/>
    <property type="evidence" value="ECO:0007669"/>
    <property type="project" value="UniProtKB-KW"/>
</dbReference>
<dbReference type="InterPro" id="IPR005543">
    <property type="entry name" value="PASTA_dom"/>
</dbReference>
<comment type="catalytic activity">
    <reaction evidence="7">
        <text>L-threonyl-[protein] + ATP = O-phospho-L-threonyl-[protein] + ADP + H(+)</text>
        <dbReference type="Rhea" id="RHEA:46608"/>
        <dbReference type="Rhea" id="RHEA-COMP:11060"/>
        <dbReference type="Rhea" id="RHEA-COMP:11605"/>
        <dbReference type="ChEBI" id="CHEBI:15378"/>
        <dbReference type="ChEBI" id="CHEBI:30013"/>
        <dbReference type="ChEBI" id="CHEBI:30616"/>
        <dbReference type="ChEBI" id="CHEBI:61977"/>
        <dbReference type="ChEBI" id="CHEBI:456216"/>
        <dbReference type="EC" id="2.7.11.1"/>
    </reaction>
</comment>
<accession>A0A9D2J5T9</accession>
<dbReference type="SMART" id="SM00220">
    <property type="entry name" value="S_TKc"/>
    <property type="match status" value="1"/>
</dbReference>
<gene>
    <name evidence="13" type="primary">pknB</name>
    <name evidence="13" type="ORF">H9815_18290</name>
</gene>
<sequence>MATTVSDPLIGRLVDSRYEITARIARGGMATVYRALDRRLDRVVALKIMHPHLGDGVDVAARFRREARAAARLAHPGVVGVFDQGSTDEMNYLTMEFVDGTNLRAVLRRRGALPVGEALQTVERILDALAAAHRAGLVHRDVKPENILVTTEGEVKVADFGLARAVSEATVATTGSLLGTVAYLSPEIVTDGEADARADVYAVGAMLYELLTGHQPFEGDTPIQIAYQHVHGTVPAPSEAILWLPYQVDELVATLTARDPADRPADAGTARNLVHRVRTSLGEHDLLRQADTATSPEAAPSPSSPDTGELEGAETTAVGHTGTIALPVGAVPLTEESQEQAPPRRRVRRGRVLLVVLLVLLLAGLGGVGTWWYLNIGPGAYTQVPDLIGAEQDQAETTLSERDLDFSVQTSHSDDVPEGSVISTDPGPGLDVRRDGEVQVEISLGVQMLEVPDVVGAPEEEALAQLEEDGFSTAGAVQRSYHQEVEAGRVISADPEPGEQVRHDTEVTLTISQGREPIDVPDVTGAAEEEAAATLEDAGAVAQVDGREYSDDVPEGHVLEQTVTGEALRGDVVHLTLSRGPELFEVPDVVGDQFGDAEDELTGIGFDVRREDTLGGFFGTVRLQSVEPGEMVPAGTVIVLTVV</sequence>
<evidence type="ECO:0000256" key="6">
    <source>
        <dbReference type="ARBA" id="ARBA00022840"/>
    </source>
</evidence>
<feature type="transmembrane region" description="Helical" evidence="10">
    <location>
        <begin position="352"/>
        <end position="374"/>
    </location>
</feature>
<feature type="domain" description="PASTA" evidence="12">
    <location>
        <begin position="378"/>
        <end position="444"/>
    </location>
</feature>
<evidence type="ECO:0000256" key="10">
    <source>
        <dbReference type="SAM" id="Phobius"/>
    </source>
</evidence>
<evidence type="ECO:0000256" key="2">
    <source>
        <dbReference type="ARBA" id="ARBA00022527"/>
    </source>
</evidence>
<keyword evidence="10" id="KW-0472">Membrane</keyword>
<organism evidence="13 14">
    <name type="scientific">Candidatus Ruania gallistercoris</name>
    <dbReference type="NCBI Taxonomy" id="2838746"/>
    <lineage>
        <taxon>Bacteria</taxon>
        <taxon>Bacillati</taxon>
        <taxon>Actinomycetota</taxon>
        <taxon>Actinomycetes</taxon>
        <taxon>Micrococcales</taxon>
        <taxon>Ruaniaceae</taxon>
        <taxon>Ruania</taxon>
    </lineage>
</organism>
<comment type="catalytic activity">
    <reaction evidence="8">
        <text>L-seryl-[protein] + ATP = O-phospho-L-seryl-[protein] + ADP + H(+)</text>
        <dbReference type="Rhea" id="RHEA:17989"/>
        <dbReference type="Rhea" id="RHEA-COMP:9863"/>
        <dbReference type="Rhea" id="RHEA-COMP:11604"/>
        <dbReference type="ChEBI" id="CHEBI:15378"/>
        <dbReference type="ChEBI" id="CHEBI:29999"/>
        <dbReference type="ChEBI" id="CHEBI:30616"/>
        <dbReference type="ChEBI" id="CHEBI:83421"/>
        <dbReference type="ChEBI" id="CHEBI:456216"/>
        <dbReference type="EC" id="2.7.11.1"/>
    </reaction>
</comment>
<dbReference type="AlphaFoldDB" id="A0A9D2J5T9"/>
<dbReference type="InterPro" id="IPR008271">
    <property type="entry name" value="Ser/Thr_kinase_AS"/>
</dbReference>
<dbReference type="PROSITE" id="PS51178">
    <property type="entry name" value="PASTA"/>
    <property type="match status" value="4"/>
</dbReference>
<dbReference type="InterPro" id="IPR000719">
    <property type="entry name" value="Prot_kinase_dom"/>
</dbReference>
<evidence type="ECO:0000259" key="11">
    <source>
        <dbReference type="PROSITE" id="PS50011"/>
    </source>
</evidence>
<feature type="domain" description="PASTA" evidence="12">
    <location>
        <begin position="514"/>
        <end position="579"/>
    </location>
</feature>
<evidence type="ECO:0000256" key="7">
    <source>
        <dbReference type="ARBA" id="ARBA00047899"/>
    </source>
</evidence>
<dbReference type="Pfam" id="PF00069">
    <property type="entry name" value="Pkinase"/>
    <property type="match status" value="1"/>
</dbReference>
<proteinExistence type="predicted"/>
<dbReference type="NCBIfam" id="NF033483">
    <property type="entry name" value="PknB_PASTA_kin"/>
    <property type="match status" value="1"/>
</dbReference>
<evidence type="ECO:0000256" key="4">
    <source>
        <dbReference type="ARBA" id="ARBA00022741"/>
    </source>
</evidence>
<keyword evidence="4" id="KW-0547">Nucleotide-binding</keyword>
<feature type="compositionally biased region" description="Low complexity" evidence="9">
    <location>
        <begin position="290"/>
        <end position="307"/>
    </location>
</feature>
<dbReference type="Proteomes" id="UP000824037">
    <property type="component" value="Unassembled WGS sequence"/>
</dbReference>
<feature type="domain" description="PASTA" evidence="12">
    <location>
        <begin position="580"/>
        <end position="643"/>
    </location>
</feature>
<evidence type="ECO:0000313" key="14">
    <source>
        <dbReference type="Proteomes" id="UP000824037"/>
    </source>
</evidence>
<evidence type="ECO:0000259" key="12">
    <source>
        <dbReference type="PROSITE" id="PS51178"/>
    </source>
</evidence>
<dbReference type="Pfam" id="PF03793">
    <property type="entry name" value="PASTA"/>
    <property type="match status" value="4"/>
</dbReference>
<dbReference type="Gene3D" id="3.30.10.20">
    <property type="match status" value="4"/>
</dbReference>
<dbReference type="GO" id="GO:0005524">
    <property type="term" value="F:ATP binding"/>
    <property type="evidence" value="ECO:0007669"/>
    <property type="project" value="UniProtKB-KW"/>
</dbReference>
<comment type="caution">
    <text evidence="13">The sequence shown here is derived from an EMBL/GenBank/DDBJ whole genome shotgun (WGS) entry which is preliminary data.</text>
</comment>
<keyword evidence="10" id="KW-0812">Transmembrane</keyword>
<dbReference type="Gene3D" id="1.10.510.10">
    <property type="entry name" value="Transferase(Phosphotransferase) domain 1"/>
    <property type="match status" value="1"/>
</dbReference>
<keyword evidence="3" id="KW-0808">Transferase</keyword>